<reference evidence="1 2" key="1">
    <citation type="journal article" date="2023" name="Nucleic Acids Res.">
        <title>The hologenome of Daphnia magna reveals possible DNA methylation and microbiome-mediated evolution of the host genome.</title>
        <authorList>
            <person name="Chaturvedi A."/>
            <person name="Li X."/>
            <person name="Dhandapani V."/>
            <person name="Marshall H."/>
            <person name="Kissane S."/>
            <person name="Cuenca-Cambronero M."/>
            <person name="Asole G."/>
            <person name="Calvet F."/>
            <person name="Ruiz-Romero M."/>
            <person name="Marangio P."/>
            <person name="Guigo R."/>
            <person name="Rago D."/>
            <person name="Mirbahai L."/>
            <person name="Eastwood N."/>
            <person name="Colbourne J.K."/>
            <person name="Zhou J."/>
            <person name="Mallon E."/>
            <person name="Orsini L."/>
        </authorList>
    </citation>
    <scope>NUCLEOTIDE SEQUENCE [LARGE SCALE GENOMIC DNA]</scope>
    <source>
        <strain evidence="1">LRV0_1</strain>
    </source>
</reference>
<name>A0ABR0ALX5_9CRUS</name>
<protein>
    <recommendedName>
        <fullName evidence="3">Cc8L18.2-like protein</fullName>
    </recommendedName>
</protein>
<organism evidence="1 2">
    <name type="scientific">Daphnia magna</name>
    <dbReference type="NCBI Taxonomy" id="35525"/>
    <lineage>
        <taxon>Eukaryota</taxon>
        <taxon>Metazoa</taxon>
        <taxon>Ecdysozoa</taxon>
        <taxon>Arthropoda</taxon>
        <taxon>Crustacea</taxon>
        <taxon>Branchiopoda</taxon>
        <taxon>Diplostraca</taxon>
        <taxon>Cladocera</taxon>
        <taxon>Anomopoda</taxon>
        <taxon>Daphniidae</taxon>
        <taxon>Daphnia</taxon>
    </lineage>
</organism>
<accession>A0ABR0ALX5</accession>
<keyword evidence="2" id="KW-1185">Reference proteome</keyword>
<evidence type="ECO:0000313" key="1">
    <source>
        <dbReference type="EMBL" id="KAK4026129.1"/>
    </source>
</evidence>
<sequence>MPSPCEYAYILERHILPRLLGVARQVIKKTHNDVVFAENMCCSCSSIIGYNRSFKHSLLPCMGNSITLKAQIMVQLFQTFWLNYLKEFGKKIITYIVLAKASDDGDEAYGKAVQFKQGVQYSGFRIEHSHSTGDSRASFLACFNLVKSEKIAVGRSSVLRYCWMCAPYLASKMKKWLQKQCIMSVSLKKVTELLNELNPSAWENLLPRIKGSKNNTKNGLSEVTDLIYDKAAEDPN</sequence>
<proteinExistence type="predicted"/>
<dbReference type="Gene3D" id="1.25.40.180">
    <property type="match status" value="1"/>
</dbReference>
<dbReference type="EMBL" id="JAOYFB010000038">
    <property type="protein sequence ID" value="KAK4026129.1"/>
    <property type="molecule type" value="Genomic_DNA"/>
</dbReference>
<evidence type="ECO:0008006" key="3">
    <source>
        <dbReference type="Google" id="ProtNLM"/>
    </source>
</evidence>
<comment type="caution">
    <text evidence="1">The sequence shown here is derived from an EMBL/GenBank/DDBJ whole genome shotgun (WGS) entry which is preliminary data.</text>
</comment>
<gene>
    <name evidence="1" type="ORF">OUZ56_015149</name>
</gene>
<dbReference type="Proteomes" id="UP001234178">
    <property type="component" value="Unassembled WGS sequence"/>
</dbReference>
<evidence type="ECO:0000313" key="2">
    <source>
        <dbReference type="Proteomes" id="UP001234178"/>
    </source>
</evidence>